<dbReference type="OrthoDB" id="9814719at2"/>
<name>A0A225NLU5_9RHOB</name>
<comment type="caution">
    <text evidence="1">The sequence shown here is derived from an EMBL/GenBank/DDBJ whole genome shotgun (WGS) entry which is preliminary data.</text>
</comment>
<reference evidence="1 2" key="1">
    <citation type="submission" date="2013-04" db="EMBL/GenBank/DDBJ databases">
        <title>Oceanicola sp. 22II1-22F33 Genome Sequencing.</title>
        <authorList>
            <person name="Lai Q."/>
            <person name="Li G."/>
            <person name="Shao Z."/>
        </authorList>
    </citation>
    <scope>NUCLEOTIDE SEQUENCE [LARGE SCALE GENOMIC DNA]</scope>
    <source>
        <strain evidence="1 2">22II1-22F33</strain>
    </source>
</reference>
<proteinExistence type="predicted"/>
<sequence length="285" mass="29655">MSDFTETQTTSVSTDGRRMRLAHGPIDMILTAEGPAPARQAAFDRARLAFLPVLDELAQELPRLRAPTGPAPTGSVAGRMTRAAALFAPRFVTPMAAVAGSIADHIREAVLVQGHGLTQLIANNGGDISLWLARGAVTAAICDDPISGRSGGKISISARSGIGGVATSGWRGRSFSMGIADAVTVLADRAATADVAATLIANAVDLPDHPGILRQPANELSPDSDLGARLVTTDVAPLSVTDRAQAIERGYALAQEYIAHGLIRAAYLSLEETRAVAVEKEILHA</sequence>
<dbReference type="EMBL" id="AQQR01000003">
    <property type="protein sequence ID" value="OWU74903.1"/>
    <property type="molecule type" value="Genomic_DNA"/>
</dbReference>
<dbReference type="InterPro" id="IPR003374">
    <property type="entry name" value="ApbE-like_sf"/>
</dbReference>
<evidence type="ECO:0000313" key="1">
    <source>
        <dbReference type="EMBL" id="OWU74903.1"/>
    </source>
</evidence>
<keyword evidence="2" id="KW-1185">Reference proteome</keyword>
<evidence type="ECO:0000313" key="2">
    <source>
        <dbReference type="Proteomes" id="UP000215377"/>
    </source>
</evidence>
<dbReference type="SUPFAM" id="SSF143631">
    <property type="entry name" value="ApbE-like"/>
    <property type="match status" value="1"/>
</dbReference>
<accession>A0A225NLU5</accession>
<evidence type="ECO:0008006" key="3">
    <source>
        <dbReference type="Google" id="ProtNLM"/>
    </source>
</evidence>
<dbReference type="Proteomes" id="UP000215377">
    <property type="component" value="Unassembled WGS sequence"/>
</dbReference>
<dbReference type="PIRSF" id="PIRSF006421">
    <property type="entry name" value="UCP006421"/>
    <property type="match status" value="1"/>
</dbReference>
<dbReference type="Gene3D" id="3.10.520.10">
    <property type="entry name" value="ApbE-like domains"/>
    <property type="match status" value="1"/>
</dbReference>
<protein>
    <recommendedName>
        <fullName evidence="3">Thiamine biosynthesis protein ApbE</fullName>
    </recommendedName>
</protein>
<dbReference type="NCBIfam" id="NF003322">
    <property type="entry name" value="PRK04334.1-2"/>
    <property type="match status" value="1"/>
</dbReference>
<gene>
    <name evidence="1" type="ORF">ATO3_10090</name>
</gene>
<dbReference type="RefSeq" id="WP_088649719.1">
    <property type="nucleotide sequence ID" value="NZ_AQQR01000003.1"/>
</dbReference>
<dbReference type="AlphaFoldDB" id="A0A225NLU5"/>
<dbReference type="InterPro" id="IPR007183">
    <property type="entry name" value="UPF0280"/>
</dbReference>
<organism evidence="1 2">
    <name type="scientific">Marinibacterium profundimaris</name>
    <dbReference type="NCBI Taxonomy" id="1679460"/>
    <lineage>
        <taxon>Bacteria</taxon>
        <taxon>Pseudomonadati</taxon>
        <taxon>Pseudomonadota</taxon>
        <taxon>Alphaproteobacteria</taxon>
        <taxon>Rhodobacterales</taxon>
        <taxon>Paracoccaceae</taxon>
        <taxon>Marinibacterium</taxon>
    </lineage>
</organism>